<evidence type="ECO:0000256" key="4">
    <source>
        <dbReference type="RuleBase" id="RU003919"/>
    </source>
</evidence>
<accession>A0A165QN04</accession>
<gene>
    <name evidence="6" type="ORF">NEOLEDRAFT_1137645</name>
</gene>
<dbReference type="GO" id="GO:0005840">
    <property type="term" value="C:ribosome"/>
    <property type="evidence" value="ECO:0007669"/>
    <property type="project" value="UniProtKB-KW"/>
</dbReference>
<dbReference type="GO" id="GO:0005737">
    <property type="term" value="C:cytoplasm"/>
    <property type="evidence" value="ECO:0007669"/>
    <property type="project" value="UniProtKB-ARBA"/>
</dbReference>
<comment type="similarity">
    <text evidence="1 4">Belongs to the universal ribosomal protein uS15 family.</text>
</comment>
<evidence type="ECO:0000313" key="6">
    <source>
        <dbReference type="EMBL" id="KZT22641.1"/>
    </source>
</evidence>
<evidence type="ECO:0000256" key="3">
    <source>
        <dbReference type="ARBA" id="ARBA00023274"/>
    </source>
</evidence>
<dbReference type="Pfam" id="PF00312">
    <property type="entry name" value="Ribosomal_S15"/>
    <property type="match status" value="1"/>
</dbReference>
<keyword evidence="2 4" id="KW-0689">Ribosomal protein</keyword>
<dbReference type="PANTHER" id="PTHR23321:SF26">
    <property type="entry name" value="SMALL RIBOSOMAL SUBUNIT PROTEIN US15M"/>
    <property type="match status" value="1"/>
</dbReference>
<dbReference type="SUPFAM" id="SSF47060">
    <property type="entry name" value="S15/NS1 RNA-binding domain"/>
    <property type="match status" value="1"/>
</dbReference>
<dbReference type="AlphaFoldDB" id="A0A165QN04"/>
<dbReference type="PROSITE" id="PS00362">
    <property type="entry name" value="RIBOSOMAL_S15"/>
    <property type="match status" value="1"/>
</dbReference>
<dbReference type="NCBIfam" id="TIGR00952">
    <property type="entry name" value="S15_bact"/>
    <property type="match status" value="1"/>
</dbReference>
<feature type="region of interest" description="Disordered" evidence="5">
    <location>
        <begin position="145"/>
        <end position="165"/>
    </location>
</feature>
<dbReference type="InterPro" id="IPR009068">
    <property type="entry name" value="uS15_NS1_RNA-bd_sf"/>
</dbReference>
<dbReference type="InParanoid" id="A0A165QN04"/>
<dbReference type="SMART" id="SM01387">
    <property type="entry name" value="Ribosomal_S15"/>
    <property type="match status" value="1"/>
</dbReference>
<evidence type="ECO:0000256" key="1">
    <source>
        <dbReference type="ARBA" id="ARBA00008434"/>
    </source>
</evidence>
<evidence type="ECO:0000256" key="2">
    <source>
        <dbReference type="ARBA" id="ARBA00022980"/>
    </source>
</evidence>
<dbReference type="InterPro" id="IPR005290">
    <property type="entry name" value="Ribosomal_uS15_bac-type"/>
</dbReference>
<dbReference type="GO" id="GO:0006412">
    <property type="term" value="P:translation"/>
    <property type="evidence" value="ECO:0007669"/>
    <property type="project" value="InterPro"/>
</dbReference>
<keyword evidence="3 4" id="KW-0687">Ribonucleoprotein</keyword>
<dbReference type="CDD" id="cd00677">
    <property type="entry name" value="S15_NS1_EPRS_RNA-bind"/>
    <property type="match status" value="1"/>
</dbReference>
<dbReference type="GO" id="GO:1990904">
    <property type="term" value="C:ribonucleoprotein complex"/>
    <property type="evidence" value="ECO:0007669"/>
    <property type="project" value="UniProtKB-KW"/>
</dbReference>
<dbReference type="GO" id="GO:0003735">
    <property type="term" value="F:structural constituent of ribosome"/>
    <property type="evidence" value="ECO:0007669"/>
    <property type="project" value="InterPro"/>
</dbReference>
<protein>
    <submittedName>
        <fullName evidence="6">S15/NS1 RNA-binding domain-containing protein</fullName>
    </submittedName>
</protein>
<feature type="region of interest" description="Disordered" evidence="5">
    <location>
        <begin position="31"/>
        <end position="55"/>
    </location>
</feature>
<dbReference type="Gene3D" id="1.10.287.10">
    <property type="entry name" value="S15/NS1, RNA-binding"/>
    <property type="match status" value="1"/>
</dbReference>
<name>A0A165QN04_9AGAM</name>
<organism evidence="6 7">
    <name type="scientific">Neolentinus lepideus HHB14362 ss-1</name>
    <dbReference type="NCBI Taxonomy" id="1314782"/>
    <lineage>
        <taxon>Eukaryota</taxon>
        <taxon>Fungi</taxon>
        <taxon>Dikarya</taxon>
        <taxon>Basidiomycota</taxon>
        <taxon>Agaricomycotina</taxon>
        <taxon>Agaricomycetes</taxon>
        <taxon>Gloeophyllales</taxon>
        <taxon>Gloeophyllaceae</taxon>
        <taxon>Neolentinus</taxon>
    </lineage>
</organism>
<dbReference type="HAMAP" id="MF_01343_B">
    <property type="entry name" value="Ribosomal_uS15_B"/>
    <property type="match status" value="1"/>
</dbReference>
<dbReference type="Proteomes" id="UP000076761">
    <property type="component" value="Unassembled WGS sequence"/>
</dbReference>
<sequence length="292" mass="32820">MLRCYFAQSSRAVASSSKCVASGLHTSAVRKASEQRERSARASKKANLEKRAERERIAEANRPHVVLGTRPGEESKWANCDLAKLLITEEKLLSAPKAVAAPGAFGEVQLPPMFQFGVRETDTKVLFEQLPALSVEAVLYARERRRENKQQGKSHGVADPDHMKNDYDTEVAVETLKTEQLGRLMDLRNANAAGLAFENRKRVVEAFSEPSKPGDSGRPEVQAAILTMKIRNLWSHLTRYKRDVGNRRALRKLVHQRAKILKYLKRLDLDRYNAVLPRLALEPESVEGELVV</sequence>
<keyword evidence="7" id="KW-1185">Reference proteome</keyword>
<evidence type="ECO:0000256" key="5">
    <source>
        <dbReference type="SAM" id="MobiDB-lite"/>
    </source>
</evidence>
<proteinExistence type="inferred from homology"/>
<dbReference type="PANTHER" id="PTHR23321">
    <property type="entry name" value="RIBOSOMAL PROTEIN S15, BACTERIAL AND ORGANELLAR"/>
    <property type="match status" value="1"/>
</dbReference>
<dbReference type="OrthoDB" id="441444at2759"/>
<dbReference type="EMBL" id="KV425593">
    <property type="protein sequence ID" value="KZT22641.1"/>
    <property type="molecule type" value="Genomic_DNA"/>
</dbReference>
<evidence type="ECO:0000313" key="7">
    <source>
        <dbReference type="Proteomes" id="UP000076761"/>
    </source>
</evidence>
<reference evidence="6 7" key="1">
    <citation type="journal article" date="2016" name="Mol. Biol. Evol.">
        <title>Comparative Genomics of Early-Diverging Mushroom-Forming Fungi Provides Insights into the Origins of Lignocellulose Decay Capabilities.</title>
        <authorList>
            <person name="Nagy L.G."/>
            <person name="Riley R."/>
            <person name="Tritt A."/>
            <person name="Adam C."/>
            <person name="Daum C."/>
            <person name="Floudas D."/>
            <person name="Sun H."/>
            <person name="Yadav J.S."/>
            <person name="Pangilinan J."/>
            <person name="Larsson K.H."/>
            <person name="Matsuura K."/>
            <person name="Barry K."/>
            <person name="Labutti K."/>
            <person name="Kuo R."/>
            <person name="Ohm R.A."/>
            <person name="Bhattacharya S.S."/>
            <person name="Shirouzu T."/>
            <person name="Yoshinaga Y."/>
            <person name="Martin F.M."/>
            <person name="Grigoriev I.V."/>
            <person name="Hibbett D.S."/>
        </authorList>
    </citation>
    <scope>NUCLEOTIDE SEQUENCE [LARGE SCALE GENOMIC DNA]</scope>
    <source>
        <strain evidence="6 7">HHB14362 ss-1</strain>
    </source>
</reference>
<dbReference type="STRING" id="1314782.A0A165QN04"/>
<dbReference type="InterPro" id="IPR000589">
    <property type="entry name" value="Ribosomal_uS15"/>
</dbReference>